<evidence type="ECO:0000256" key="19">
    <source>
        <dbReference type="ARBA" id="ARBA00032818"/>
    </source>
</evidence>
<dbReference type="AlphaFoldDB" id="T1G3J9"/>
<dbReference type="Pfam" id="PF00033">
    <property type="entry name" value="Cytochrome_B"/>
    <property type="match status" value="1"/>
</dbReference>
<evidence type="ECO:0000256" key="4">
    <source>
        <dbReference type="ARBA" id="ARBA00022448"/>
    </source>
</evidence>
<dbReference type="EMBL" id="KB096457">
    <property type="protein sequence ID" value="ESO04792.1"/>
    <property type="molecule type" value="Genomic_DNA"/>
</dbReference>
<comment type="function">
    <text evidence="1">Component of the ubiquinol-cytochrome c reductase complex (complex III or cytochrome b-c1 complex) that is part of the mitochondrial respiratory chain. The b-c1 complex mediates electron transfer from ubiquinol to cytochrome c. Contributes to the generation of a proton gradient across the mitochondrial membrane that is then used for ATP synthesis.</text>
</comment>
<dbReference type="InterPro" id="IPR016174">
    <property type="entry name" value="Di-haem_cyt_TM"/>
</dbReference>
<dbReference type="PANTHER" id="PTHR19271:SF16">
    <property type="entry name" value="CYTOCHROME B"/>
    <property type="match status" value="1"/>
</dbReference>
<evidence type="ECO:0000256" key="17">
    <source>
        <dbReference type="ARBA" id="ARBA00031681"/>
    </source>
</evidence>
<keyword evidence="13" id="KW-0830">Ubiquinone</keyword>
<dbReference type="GO" id="GO:0005743">
    <property type="term" value="C:mitochondrial inner membrane"/>
    <property type="evidence" value="ECO:0007669"/>
    <property type="project" value="UniProtKB-SubCell"/>
</dbReference>
<dbReference type="GO" id="GO:0046872">
    <property type="term" value="F:metal ion binding"/>
    <property type="evidence" value="ECO:0007669"/>
    <property type="project" value="UniProtKB-KW"/>
</dbReference>
<evidence type="ECO:0000256" key="20">
    <source>
        <dbReference type="SAM" id="Phobius"/>
    </source>
</evidence>
<dbReference type="PANTHER" id="PTHR19271">
    <property type="entry name" value="CYTOCHROME B"/>
    <property type="match status" value="1"/>
</dbReference>
<organism evidence="23 24">
    <name type="scientific">Helobdella robusta</name>
    <name type="common">Californian leech</name>
    <dbReference type="NCBI Taxonomy" id="6412"/>
    <lineage>
        <taxon>Eukaryota</taxon>
        <taxon>Metazoa</taxon>
        <taxon>Spiralia</taxon>
        <taxon>Lophotrochozoa</taxon>
        <taxon>Annelida</taxon>
        <taxon>Clitellata</taxon>
        <taxon>Hirudinea</taxon>
        <taxon>Rhynchobdellida</taxon>
        <taxon>Glossiphoniidae</taxon>
        <taxon>Helobdella</taxon>
    </lineage>
</organism>
<keyword evidence="6" id="KW-0679">Respiratory chain</keyword>
<evidence type="ECO:0000256" key="10">
    <source>
        <dbReference type="ARBA" id="ARBA00022982"/>
    </source>
</evidence>
<feature type="transmembrane region" description="Helical" evidence="20">
    <location>
        <begin position="13"/>
        <end position="35"/>
    </location>
</feature>
<dbReference type="InParanoid" id="T1G3J9"/>
<keyword evidence="15 20" id="KW-0472">Membrane</keyword>
<reference evidence="23" key="3">
    <citation type="submission" date="2015-06" db="UniProtKB">
        <authorList>
            <consortium name="EnsemblMetazoa"/>
        </authorList>
    </citation>
    <scope>IDENTIFICATION</scope>
</reference>
<evidence type="ECO:0000256" key="8">
    <source>
        <dbReference type="ARBA" id="ARBA00022723"/>
    </source>
</evidence>
<evidence type="ECO:0000256" key="13">
    <source>
        <dbReference type="ARBA" id="ARBA00023075"/>
    </source>
</evidence>
<keyword evidence="4" id="KW-0813">Transport</keyword>
<dbReference type="GO" id="GO:0022904">
    <property type="term" value="P:respiratory electron transport chain"/>
    <property type="evidence" value="ECO:0007669"/>
    <property type="project" value="InterPro"/>
</dbReference>
<evidence type="ECO:0000256" key="3">
    <source>
        <dbReference type="ARBA" id="ARBA00013531"/>
    </source>
</evidence>
<comment type="subcellular location">
    <subcellularLocation>
        <location evidence="2">Mitochondrion inner membrane</location>
        <topology evidence="2">Multi-pass membrane protein</topology>
    </subcellularLocation>
</comment>
<dbReference type="STRING" id="6412.T1G3J9"/>
<dbReference type="HOGENOM" id="CLU_2461056_0_0_1"/>
<dbReference type="CTD" id="20215647"/>
<keyword evidence="7 20" id="KW-0812">Transmembrane</keyword>
<sequence>GGFAVDNATLNRFFSFHFMLPFVIIALVVIHLLFLHQTGSNNPLYNLNVSYICPYQNSTKRQQKAIKQQCQFYDHKENLCWSYISQNSS</sequence>
<dbReference type="EnsemblMetazoa" id="HelroT79072">
    <property type="protein sequence ID" value="HelroP79072"/>
    <property type="gene ID" value="HelroG79072"/>
</dbReference>
<keyword evidence="24" id="KW-1185">Reference proteome</keyword>
<keyword evidence="14" id="KW-0496">Mitochondrion</keyword>
<dbReference type="OrthoDB" id="6129637at2759"/>
<proteinExistence type="predicted"/>
<evidence type="ECO:0000256" key="15">
    <source>
        <dbReference type="ARBA" id="ARBA00023136"/>
    </source>
</evidence>
<evidence type="ECO:0000256" key="5">
    <source>
        <dbReference type="ARBA" id="ARBA00022617"/>
    </source>
</evidence>
<evidence type="ECO:0000313" key="23">
    <source>
        <dbReference type="EnsemblMetazoa" id="HelroP79072"/>
    </source>
</evidence>
<dbReference type="KEGG" id="hro:HELRODRAFT_79072"/>
<keyword evidence="8" id="KW-0479">Metal-binding</keyword>
<evidence type="ECO:0000256" key="7">
    <source>
        <dbReference type="ARBA" id="ARBA00022692"/>
    </source>
</evidence>
<dbReference type="SUPFAM" id="SSF81342">
    <property type="entry name" value="Transmembrane di-heme cytochromes"/>
    <property type="match status" value="1"/>
</dbReference>
<keyword evidence="12" id="KW-0408">Iron</keyword>
<dbReference type="Gene3D" id="1.20.810.10">
    <property type="entry name" value="Cytochrome Bc1 Complex, Chain C"/>
    <property type="match status" value="1"/>
</dbReference>
<dbReference type="PROSITE" id="PS51002">
    <property type="entry name" value="CYTB_NTER"/>
    <property type="match status" value="1"/>
</dbReference>
<reference evidence="22 24" key="2">
    <citation type="journal article" date="2013" name="Nature">
        <title>Insights into bilaterian evolution from three spiralian genomes.</title>
        <authorList>
            <person name="Simakov O."/>
            <person name="Marletaz F."/>
            <person name="Cho S.J."/>
            <person name="Edsinger-Gonzales E."/>
            <person name="Havlak P."/>
            <person name="Hellsten U."/>
            <person name="Kuo D.H."/>
            <person name="Larsson T."/>
            <person name="Lv J."/>
            <person name="Arendt D."/>
            <person name="Savage R."/>
            <person name="Osoegawa K."/>
            <person name="de Jong P."/>
            <person name="Grimwood J."/>
            <person name="Chapman J.A."/>
            <person name="Shapiro H."/>
            <person name="Aerts A."/>
            <person name="Otillar R.P."/>
            <person name="Terry A.Y."/>
            <person name="Boore J.L."/>
            <person name="Grigoriev I.V."/>
            <person name="Lindberg D.R."/>
            <person name="Seaver E.C."/>
            <person name="Weisblat D.A."/>
            <person name="Putnam N.H."/>
            <person name="Rokhsar D.S."/>
        </authorList>
    </citation>
    <scope>NUCLEOTIDE SEQUENCE</scope>
</reference>
<reference evidence="24" key="1">
    <citation type="submission" date="2012-12" db="EMBL/GenBank/DDBJ databases">
        <authorList>
            <person name="Hellsten U."/>
            <person name="Grimwood J."/>
            <person name="Chapman J.A."/>
            <person name="Shapiro H."/>
            <person name="Aerts A."/>
            <person name="Otillar R.P."/>
            <person name="Terry A.Y."/>
            <person name="Boore J.L."/>
            <person name="Simakov O."/>
            <person name="Marletaz F."/>
            <person name="Cho S.-J."/>
            <person name="Edsinger-Gonzales E."/>
            <person name="Havlak P."/>
            <person name="Kuo D.-H."/>
            <person name="Larsson T."/>
            <person name="Lv J."/>
            <person name="Arendt D."/>
            <person name="Savage R."/>
            <person name="Osoegawa K."/>
            <person name="de Jong P."/>
            <person name="Lindberg D.R."/>
            <person name="Seaver E.C."/>
            <person name="Weisblat D.A."/>
            <person name="Putnam N.H."/>
            <person name="Grigoriev I.V."/>
            <person name="Rokhsar D.S."/>
        </authorList>
    </citation>
    <scope>NUCLEOTIDE SEQUENCE</scope>
</reference>
<evidence type="ECO:0000256" key="18">
    <source>
        <dbReference type="ARBA" id="ARBA00032600"/>
    </source>
</evidence>
<evidence type="ECO:0000256" key="12">
    <source>
        <dbReference type="ARBA" id="ARBA00023004"/>
    </source>
</evidence>
<accession>T1G3J9</accession>
<dbReference type="EMBL" id="AMQM01004221">
    <property type="status" value="NOT_ANNOTATED_CDS"/>
    <property type="molecule type" value="Genomic_DNA"/>
</dbReference>
<dbReference type="eggNOG" id="KOG4663">
    <property type="taxonomic scope" value="Eukaryota"/>
</dbReference>
<evidence type="ECO:0000313" key="24">
    <source>
        <dbReference type="Proteomes" id="UP000015101"/>
    </source>
</evidence>
<protein>
    <recommendedName>
        <fullName evidence="3">Cytochrome b</fullName>
    </recommendedName>
    <alternativeName>
        <fullName evidence="17">Complex III subunit 3</fullName>
    </alternativeName>
    <alternativeName>
        <fullName evidence="18">Complex III subunit III</fullName>
    </alternativeName>
    <alternativeName>
        <fullName evidence="16">Cytochrome b-c1 complex subunit 3</fullName>
    </alternativeName>
    <alternativeName>
        <fullName evidence="19">Ubiquinol-cytochrome-c reductase complex cytochrome b subunit</fullName>
    </alternativeName>
</protein>
<evidence type="ECO:0000256" key="9">
    <source>
        <dbReference type="ARBA" id="ARBA00022792"/>
    </source>
</evidence>
<keyword evidence="9" id="KW-0999">Mitochondrion inner membrane</keyword>
<evidence type="ECO:0000256" key="6">
    <source>
        <dbReference type="ARBA" id="ARBA00022660"/>
    </source>
</evidence>
<evidence type="ECO:0000256" key="11">
    <source>
        <dbReference type="ARBA" id="ARBA00022989"/>
    </source>
</evidence>
<evidence type="ECO:0000256" key="2">
    <source>
        <dbReference type="ARBA" id="ARBA00004448"/>
    </source>
</evidence>
<evidence type="ECO:0000259" key="21">
    <source>
        <dbReference type="PROSITE" id="PS51002"/>
    </source>
</evidence>
<keyword evidence="11 20" id="KW-1133">Transmembrane helix</keyword>
<feature type="domain" description="Cytochrome b/b6 N-terminal region profile" evidence="21">
    <location>
        <begin position="1"/>
        <end position="44"/>
    </location>
</feature>
<keyword evidence="5" id="KW-0349">Heme</keyword>
<gene>
    <name evidence="23" type="primary">20215647</name>
    <name evidence="22" type="ORF">HELRODRAFT_79072</name>
</gene>
<dbReference type="InterPro" id="IPR005797">
    <property type="entry name" value="Cyt_b/b6_N"/>
</dbReference>
<dbReference type="InterPro" id="IPR027387">
    <property type="entry name" value="Cytb/b6-like_sf"/>
</dbReference>
<evidence type="ECO:0000256" key="16">
    <source>
        <dbReference type="ARBA" id="ARBA00029812"/>
    </source>
</evidence>
<dbReference type="GO" id="GO:0016491">
    <property type="term" value="F:oxidoreductase activity"/>
    <property type="evidence" value="ECO:0007669"/>
    <property type="project" value="InterPro"/>
</dbReference>
<dbReference type="GeneID" id="20215647"/>
<dbReference type="Proteomes" id="UP000015101">
    <property type="component" value="Unassembled WGS sequence"/>
</dbReference>
<evidence type="ECO:0000313" key="22">
    <source>
        <dbReference type="EMBL" id="ESO04792.1"/>
    </source>
</evidence>
<dbReference type="RefSeq" id="XP_009017371.1">
    <property type="nucleotide sequence ID" value="XM_009019123.1"/>
</dbReference>
<keyword evidence="10" id="KW-0249">Electron transport</keyword>
<dbReference type="GO" id="GO:0009055">
    <property type="term" value="F:electron transfer activity"/>
    <property type="evidence" value="ECO:0007669"/>
    <property type="project" value="InterPro"/>
</dbReference>
<evidence type="ECO:0000256" key="1">
    <source>
        <dbReference type="ARBA" id="ARBA00002566"/>
    </source>
</evidence>
<evidence type="ECO:0000256" key="14">
    <source>
        <dbReference type="ARBA" id="ARBA00023128"/>
    </source>
</evidence>
<name>T1G3J9_HELRO</name>